<evidence type="ECO:0000313" key="1">
    <source>
        <dbReference type="EMBL" id="PKU86094.1"/>
    </source>
</evidence>
<protein>
    <submittedName>
        <fullName evidence="1">Uncharacterized protein</fullName>
    </submittedName>
</protein>
<evidence type="ECO:0000313" key="2">
    <source>
        <dbReference type="Proteomes" id="UP000233837"/>
    </source>
</evidence>
<dbReference type="EMBL" id="KZ501954">
    <property type="protein sequence ID" value="PKU86094.1"/>
    <property type="molecule type" value="Genomic_DNA"/>
</dbReference>
<name>A0A2I0XDX4_9ASPA</name>
<reference evidence="1 2" key="2">
    <citation type="journal article" date="2017" name="Nature">
        <title>The Apostasia genome and the evolution of orchids.</title>
        <authorList>
            <person name="Zhang G.Q."/>
            <person name="Liu K.W."/>
            <person name="Li Z."/>
            <person name="Lohaus R."/>
            <person name="Hsiao Y.Y."/>
            <person name="Niu S.C."/>
            <person name="Wang J.Y."/>
            <person name="Lin Y.C."/>
            <person name="Xu Q."/>
            <person name="Chen L.J."/>
            <person name="Yoshida K."/>
            <person name="Fujiwara S."/>
            <person name="Wang Z.W."/>
            <person name="Zhang Y.Q."/>
            <person name="Mitsuda N."/>
            <person name="Wang M."/>
            <person name="Liu G.H."/>
            <person name="Pecoraro L."/>
            <person name="Huang H.X."/>
            <person name="Xiao X.J."/>
            <person name="Lin M."/>
            <person name="Wu X.Y."/>
            <person name="Wu W.L."/>
            <person name="Chen Y.Y."/>
            <person name="Chang S.B."/>
            <person name="Sakamoto S."/>
            <person name="Ohme-Takagi M."/>
            <person name="Yagi M."/>
            <person name="Zeng S.J."/>
            <person name="Shen C.Y."/>
            <person name="Yeh C.M."/>
            <person name="Luo Y.B."/>
            <person name="Tsai W.C."/>
            <person name="Van de Peer Y."/>
            <person name="Liu Z.J."/>
        </authorList>
    </citation>
    <scope>NUCLEOTIDE SEQUENCE [LARGE SCALE GENOMIC DNA]</scope>
    <source>
        <tissue evidence="1">The whole plant</tissue>
    </source>
</reference>
<reference evidence="1 2" key="1">
    <citation type="journal article" date="2016" name="Sci. Rep.">
        <title>The Dendrobium catenatum Lindl. genome sequence provides insights into polysaccharide synthase, floral development and adaptive evolution.</title>
        <authorList>
            <person name="Zhang G.Q."/>
            <person name="Xu Q."/>
            <person name="Bian C."/>
            <person name="Tsai W.C."/>
            <person name="Yeh C.M."/>
            <person name="Liu K.W."/>
            <person name="Yoshida K."/>
            <person name="Zhang L.S."/>
            <person name="Chang S.B."/>
            <person name="Chen F."/>
            <person name="Shi Y."/>
            <person name="Su Y.Y."/>
            <person name="Zhang Y.Q."/>
            <person name="Chen L.J."/>
            <person name="Yin Y."/>
            <person name="Lin M."/>
            <person name="Huang H."/>
            <person name="Deng H."/>
            <person name="Wang Z.W."/>
            <person name="Zhu S.L."/>
            <person name="Zhao X."/>
            <person name="Deng C."/>
            <person name="Niu S.C."/>
            <person name="Huang J."/>
            <person name="Wang M."/>
            <person name="Liu G.H."/>
            <person name="Yang H.J."/>
            <person name="Xiao X.J."/>
            <person name="Hsiao Y.Y."/>
            <person name="Wu W.L."/>
            <person name="Chen Y.Y."/>
            <person name="Mitsuda N."/>
            <person name="Ohme-Takagi M."/>
            <person name="Luo Y.B."/>
            <person name="Van de Peer Y."/>
            <person name="Liu Z.J."/>
        </authorList>
    </citation>
    <scope>NUCLEOTIDE SEQUENCE [LARGE SCALE GENOMIC DNA]</scope>
    <source>
        <tissue evidence="1">The whole plant</tissue>
    </source>
</reference>
<keyword evidence="2" id="KW-1185">Reference proteome</keyword>
<dbReference type="AlphaFoldDB" id="A0A2I0XDX4"/>
<sequence>MRGGDRQELGEQVGPRMRVVAGRVGLGVVCGFWKPVGYRQDVRIRVHVPEFARKVRPQIHGLVQGARARSSAAGVPCMQMSRTWRLAECVYTSVLGSNEGDHAVVGACCVVAHGLPIHTG</sequence>
<gene>
    <name evidence="1" type="ORF">MA16_Dca001925</name>
</gene>
<dbReference type="Proteomes" id="UP000233837">
    <property type="component" value="Unassembled WGS sequence"/>
</dbReference>
<organism evidence="1 2">
    <name type="scientific">Dendrobium catenatum</name>
    <dbReference type="NCBI Taxonomy" id="906689"/>
    <lineage>
        <taxon>Eukaryota</taxon>
        <taxon>Viridiplantae</taxon>
        <taxon>Streptophyta</taxon>
        <taxon>Embryophyta</taxon>
        <taxon>Tracheophyta</taxon>
        <taxon>Spermatophyta</taxon>
        <taxon>Magnoliopsida</taxon>
        <taxon>Liliopsida</taxon>
        <taxon>Asparagales</taxon>
        <taxon>Orchidaceae</taxon>
        <taxon>Epidendroideae</taxon>
        <taxon>Malaxideae</taxon>
        <taxon>Dendrobiinae</taxon>
        <taxon>Dendrobium</taxon>
    </lineage>
</organism>
<proteinExistence type="predicted"/>
<accession>A0A2I0XDX4</accession>